<reference evidence="1 2" key="1">
    <citation type="submission" date="2020-08" db="EMBL/GenBank/DDBJ databases">
        <title>Genomic Encyclopedia of Type Strains, Phase IV (KMG-IV): sequencing the most valuable type-strain genomes for metagenomic binning, comparative biology and taxonomic classification.</title>
        <authorList>
            <person name="Goeker M."/>
        </authorList>
    </citation>
    <scope>NUCLEOTIDE SEQUENCE [LARGE SCALE GENOMIC DNA]</scope>
    <source>
        <strain evidence="1 2">DSM 21458</strain>
    </source>
</reference>
<organism evidence="1 2">
    <name type="scientific">Deinobacterium chartae</name>
    <dbReference type="NCBI Taxonomy" id="521158"/>
    <lineage>
        <taxon>Bacteria</taxon>
        <taxon>Thermotogati</taxon>
        <taxon>Deinococcota</taxon>
        <taxon>Deinococci</taxon>
        <taxon>Deinococcales</taxon>
        <taxon>Deinococcaceae</taxon>
        <taxon>Deinobacterium</taxon>
    </lineage>
</organism>
<sequence length="67" mass="7298">MKADLNIDRIHPDDARDIASAAVDVWNAFRGRPVENPHQAEALHELFAALRAAIGAQQPGAQRVVSE</sequence>
<evidence type="ECO:0000313" key="1">
    <source>
        <dbReference type="EMBL" id="MBB6098513.1"/>
    </source>
</evidence>
<dbReference type="AlphaFoldDB" id="A0A841HZZ3"/>
<keyword evidence="2" id="KW-1185">Reference proteome</keyword>
<dbReference type="RefSeq" id="WP_183986993.1">
    <property type="nucleotide sequence ID" value="NZ_JACHHG010000006.1"/>
</dbReference>
<accession>A0A841HZZ3</accession>
<dbReference type="EMBL" id="JACHHG010000006">
    <property type="protein sequence ID" value="MBB6098513.1"/>
    <property type="molecule type" value="Genomic_DNA"/>
</dbReference>
<protein>
    <submittedName>
        <fullName evidence="1">Uncharacterized protein</fullName>
    </submittedName>
</protein>
<dbReference type="Proteomes" id="UP000569951">
    <property type="component" value="Unassembled WGS sequence"/>
</dbReference>
<comment type="caution">
    <text evidence="1">The sequence shown here is derived from an EMBL/GenBank/DDBJ whole genome shotgun (WGS) entry which is preliminary data.</text>
</comment>
<proteinExistence type="predicted"/>
<evidence type="ECO:0000313" key="2">
    <source>
        <dbReference type="Proteomes" id="UP000569951"/>
    </source>
</evidence>
<gene>
    <name evidence="1" type="ORF">HNR42_001947</name>
</gene>
<name>A0A841HZZ3_9DEIO</name>